<accession>A0A4Z2J420</accession>
<dbReference type="EMBL" id="SRLO01000025">
    <property type="protein sequence ID" value="TNN84634.1"/>
    <property type="molecule type" value="Genomic_DNA"/>
</dbReference>
<protein>
    <submittedName>
        <fullName evidence="2">Uncharacterized protein</fullName>
    </submittedName>
</protein>
<feature type="region of interest" description="Disordered" evidence="1">
    <location>
        <begin position="135"/>
        <end position="157"/>
    </location>
</feature>
<gene>
    <name evidence="2" type="ORF">EYF80_005049</name>
</gene>
<keyword evidence="3" id="KW-1185">Reference proteome</keyword>
<dbReference type="AlphaFoldDB" id="A0A4Z2J420"/>
<proteinExistence type="predicted"/>
<feature type="compositionally biased region" description="Basic and acidic residues" evidence="1">
    <location>
        <begin position="147"/>
        <end position="157"/>
    </location>
</feature>
<name>A0A4Z2J420_9TELE</name>
<dbReference type="Proteomes" id="UP000314294">
    <property type="component" value="Unassembled WGS sequence"/>
</dbReference>
<reference evidence="2 3" key="1">
    <citation type="submission" date="2019-03" db="EMBL/GenBank/DDBJ databases">
        <title>First draft genome of Liparis tanakae, snailfish: a comprehensive survey of snailfish specific genes.</title>
        <authorList>
            <person name="Kim W."/>
            <person name="Song I."/>
            <person name="Jeong J.-H."/>
            <person name="Kim D."/>
            <person name="Kim S."/>
            <person name="Ryu S."/>
            <person name="Song J.Y."/>
            <person name="Lee S.K."/>
        </authorList>
    </citation>
    <scope>NUCLEOTIDE SEQUENCE [LARGE SCALE GENOMIC DNA]</scope>
    <source>
        <tissue evidence="2">Muscle</tissue>
    </source>
</reference>
<feature type="compositionally biased region" description="Basic and acidic residues" evidence="1">
    <location>
        <begin position="1"/>
        <end position="17"/>
    </location>
</feature>
<organism evidence="2 3">
    <name type="scientific">Liparis tanakae</name>
    <name type="common">Tanaka's snailfish</name>
    <dbReference type="NCBI Taxonomy" id="230148"/>
    <lineage>
        <taxon>Eukaryota</taxon>
        <taxon>Metazoa</taxon>
        <taxon>Chordata</taxon>
        <taxon>Craniata</taxon>
        <taxon>Vertebrata</taxon>
        <taxon>Euteleostomi</taxon>
        <taxon>Actinopterygii</taxon>
        <taxon>Neopterygii</taxon>
        <taxon>Teleostei</taxon>
        <taxon>Neoteleostei</taxon>
        <taxon>Acanthomorphata</taxon>
        <taxon>Eupercaria</taxon>
        <taxon>Perciformes</taxon>
        <taxon>Cottioidei</taxon>
        <taxon>Cottales</taxon>
        <taxon>Liparidae</taxon>
        <taxon>Liparis</taxon>
    </lineage>
</organism>
<comment type="caution">
    <text evidence="2">The sequence shown here is derived from an EMBL/GenBank/DDBJ whole genome shotgun (WGS) entry which is preliminary data.</text>
</comment>
<evidence type="ECO:0000313" key="3">
    <source>
        <dbReference type="Proteomes" id="UP000314294"/>
    </source>
</evidence>
<feature type="compositionally biased region" description="Polar residues" evidence="1">
    <location>
        <begin position="135"/>
        <end position="146"/>
    </location>
</feature>
<feature type="region of interest" description="Disordered" evidence="1">
    <location>
        <begin position="1"/>
        <end position="24"/>
    </location>
</feature>
<sequence>MKDKDGEQNGFMEKRGNGESNEGDVVRYEGRVEREHFTARHPAYGSPTEEELLYANVCIDAYKATASVQRHIKETREQAKPLCVRRTIKGGFRGLAGQPQGTDKMNEVQRDGVTKCVLLKSTAAAAAVCPYDTLLRTSQSRPSTSDGKADNHEASSR</sequence>
<evidence type="ECO:0000313" key="2">
    <source>
        <dbReference type="EMBL" id="TNN84634.1"/>
    </source>
</evidence>
<evidence type="ECO:0000256" key="1">
    <source>
        <dbReference type="SAM" id="MobiDB-lite"/>
    </source>
</evidence>